<protein>
    <submittedName>
        <fullName evidence="4">MmgE/PrpD family protein</fullName>
    </submittedName>
</protein>
<dbReference type="SUPFAM" id="SSF103378">
    <property type="entry name" value="2-methylcitrate dehydratase PrpD"/>
    <property type="match status" value="1"/>
</dbReference>
<dbReference type="InterPro" id="IPR036148">
    <property type="entry name" value="MmgE/PrpD_sf"/>
</dbReference>
<dbReference type="Pfam" id="PF19305">
    <property type="entry name" value="MmgE_PrpD_C"/>
    <property type="match status" value="1"/>
</dbReference>
<comment type="similarity">
    <text evidence="1">Belongs to the PrpD family.</text>
</comment>
<dbReference type="InterPro" id="IPR005656">
    <property type="entry name" value="MmgE_PrpD"/>
</dbReference>
<evidence type="ECO:0000313" key="4">
    <source>
        <dbReference type="EMBL" id="XAH72797.1"/>
    </source>
</evidence>
<dbReference type="PANTHER" id="PTHR16943:SF8">
    <property type="entry name" value="2-METHYLCITRATE DEHYDRATASE"/>
    <property type="match status" value="1"/>
</dbReference>
<dbReference type="InterPro" id="IPR042183">
    <property type="entry name" value="MmgE/PrpD_sf_1"/>
</dbReference>
<gene>
    <name evidence="4" type="ORF">V6984_14945</name>
</gene>
<dbReference type="Gene3D" id="1.10.4100.10">
    <property type="entry name" value="2-methylcitrate dehydratase PrpD"/>
    <property type="match status" value="1"/>
</dbReference>
<dbReference type="Gene3D" id="3.30.1330.120">
    <property type="entry name" value="2-methylcitrate dehydratase PrpD"/>
    <property type="match status" value="1"/>
</dbReference>
<dbReference type="RefSeq" id="WP_342756411.1">
    <property type="nucleotide sequence ID" value="NZ_CP146256.1"/>
</dbReference>
<dbReference type="InterPro" id="IPR045337">
    <property type="entry name" value="MmgE_PrpD_C"/>
</dbReference>
<keyword evidence="5" id="KW-1185">Reference proteome</keyword>
<dbReference type="InterPro" id="IPR042188">
    <property type="entry name" value="MmgE/PrpD_sf_2"/>
</dbReference>
<proteinExistence type="inferred from homology"/>
<organism evidence="4 5">
    <name type="scientific">Kineothrix sedimenti</name>
    <dbReference type="NCBI Taxonomy" id="3123317"/>
    <lineage>
        <taxon>Bacteria</taxon>
        <taxon>Bacillati</taxon>
        <taxon>Bacillota</taxon>
        <taxon>Clostridia</taxon>
        <taxon>Lachnospirales</taxon>
        <taxon>Lachnospiraceae</taxon>
        <taxon>Kineothrix</taxon>
    </lineage>
</organism>
<name>A0ABZ3ERF5_9FIRM</name>
<evidence type="ECO:0000259" key="2">
    <source>
        <dbReference type="Pfam" id="PF03972"/>
    </source>
</evidence>
<evidence type="ECO:0000313" key="5">
    <source>
        <dbReference type="Proteomes" id="UP001451571"/>
    </source>
</evidence>
<evidence type="ECO:0000259" key="3">
    <source>
        <dbReference type="Pfam" id="PF19305"/>
    </source>
</evidence>
<sequence length="461" mass="50654">MGNTQKLSDFLAAVKYEDLPTEVIEQVKRLTIHTVGVSIASDIIGTTQKAKKLAENKGGTPEATVWGGSGIKINAEDAAFANATQADVLDWEDCSWTGHPSAGVIAAAFSTAEARNKSGKDFITAVVAGYEGYQRIAMAVQPSPVYLEKHSWGLSSWQIFGSSLAAAKIYGFDGDRFNQTIGATVYVTPVAVGLHAAGPAKSDIYHFAHGTDAANGIFAAKITEAGYDNGRDYLDGERGYWSMVSDSDDSTWYTLDLGERWLINETYIKHWPANMWVQTPLEIIDAIYKEHPFTADQVKKISLSPYNTLTGSDYLASTKTTLDAQFNAAFCIAAYILNPVSDANWFAEDQLERKEILDLIAKFEEVGETITPSTNFAIFQKGSFPEMTMRVELNDKTVLEKTIVYPKGHPRNNTTLEEEYELFERITTPVIGKENAKAFIQAVDNLETLGNIGEAAKYLIK</sequence>
<dbReference type="EMBL" id="CP146256">
    <property type="protein sequence ID" value="XAH72797.1"/>
    <property type="molecule type" value="Genomic_DNA"/>
</dbReference>
<evidence type="ECO:0000256" key="1">
    <source>
        <dbReference type="ARBA" id="ARBA00006174"/>
    </source>
</evidence>
<dbReference type="Proteomes" id="UP001451571">
    <property type="component" value="Chromosome"/>
</dbReference>
<dbReference type="InterPro" id="IPR045336">
    <property type="entry name" value="MmgE_PrpD_N"/>
</dbReference>
<reference evidence="4 5" key="1">
    <citation type="submission" date="2024-02" db="EMBL/GenBank/DDBJ databases">
        <title>Bacterial strain from lacustrine sediment.</title>
        <authorList>
            <person name="Petit C."/>
            <person name="Fadhlaoui K."/>
        </authorList>
    </citation>
    <scope>NUCLEOTIDE SEQUENCE [LARGE SCALE GENOMIC DNA]</scope>
    <source>
        <strain evidence="4 5">IPX-CK</strain>
    </source>
</reference>
<feature type="domain" description="MmgE/PrpD C-terminal" evidence="3">
    <location>
        <begin position="271"/>
        <end position="447"/>
    </location>
</feature>
<dbReference type="PANTHER" id="PTHR16943">
    <property type="entry name" value="2-METHYLCITRATE DEHYDRATASE-RELATED"/>
    <property type="match status" value="1"/>
</dbReference>
<feature type="domain" description="MmgE/PrpD N-terminal" evidence="2">
    <location>
        <begin position="5"/>
        <end position="249"/>
    </location>
</feature>
<accession>A0ABZ3ERF5</accession>
<dbReference type="Pfam" id="PF03972">
    <property type="entry name" value="MmgE_PrpD_N"/>
    <property type="match status" value="1"/>
</dbReference>